<keyword evidence="3" id="KW-0997">Cell inner membrane</keyword>
<evidence type="ECO:0000256" key="9">
    <source>
        <dbReference type="ARBA" id="ARBA00023303"/>
    </source>
</evidence>
<dbReference type="GO" id="GO:0005886">
    <property type="term" value="C:plasma membrane"/>
    <property type="evidence" value="ECO:0007669"/>
    <property type="project" value="UniProtKB-SubCell"/>
</dbReference>
<evidence type="ECO:0000256" key="3">
    <source>
        <dbReference type="ARBA" id="ARBA00022519"/>
    </source>
</evidence>
<keyword evidence="4 12" id="KW-0812">Transmembrane</keyword>
<dbReference type="PANTHER" id="PTHR28259:SF1">
    <property type="entry name" value="FLUORIDE EXPORT PROTEIN 1-RELATED"/>
    <property type="match status" value="1"/>
</dbReference>
<keyword evidence="5 12" id="KW-1133">Transmembrane helix</keyword>
<evidence type="ECO:0000256" key="7">
    <source>
        <dbReference type="ARBA" id="ARBA00023065"/>
    </source>
</evidence>
<name>A0AA52EFW2_9PROT</name>
<evidence type="ECO:0000256" key="5">
    <source>
        <dbReference type="ARBA" id="ARBA00022989"/>
    </source>
</evidence>
<comment type="function">
    <text evidence="12">Fluoride-specific ion channel. Important for reducing fluoride concentration in the cell, thus reducing its toxicity.</text>
</comment>
<keyword evidence="6 12" id="KW-0915">Sodium</keyword>
<dbReference type="AlphaFoldDB" id="A0AA52EFW2"/>
<organism evidence="13 14">
    <name type="scientific">Temperatibacter marinus</name>
    <dbReference type="NCBI Taxonomy" id="1456591"/>
    <lineage>
        <taxon>Bacteria</taxon>
        <taxon>Pseudomonadati</taxon>
        <taxon>Pseudomonadota</taxon>
        <taxon>Alphaproteobacteria</taxon>
        <taxon>Kordiimonadales</taxon>
        <taxon>Temperatibacteraceae</taxon>
        <taxon>Temperatibacter</taxon>
    </lineage>
</organism>
<evidence type="ECO:0000256" key="12">
    <source>
        <dbReference type="HAMAP-Rule" id="MF_00454"/>
    </source>
</evidence>
<accession>A0AA52EFW2</accession>
<feature type="transmembrane region" description="Helical" evidence="12">
    <location>
        <begin position="33"/>
        <end position="56"/>
    </location>
</feature>
<proteinExistence type="inferred from homology"/>
<dbReference type="GO" id="GO:0062054">
    <property type="term" value="F:fluoride channel activity"/>
    <property type="evidence" value="ECO:0007669"/>
    <property type="project" value="UniProtKB-UniRule"/>
</dbReference>
<gene>
    <name evidence="12 13" type="primary">crcB</name>
    <name evidence="12" type="synonym">fluC</name>
    <name evidence="13" type="ORF">QGN29_08375</name>
</gene>
<feature type="transmembrane region" description="Helical" evidence="12">
    <location>
        <begin position="68"/>
        <end position="89"/>
    </location>
</feature>
<feature type="binding site" evidence="12">
    <location>
        <position position="75"/>
    </location>
    <ligand>
        <name>Na(+)</name>
        <dbReference type="ChEBI" id="CHEBI:29101"/>
        <note>structural</note>
    </ligand>
</feature>
<evidence type="ECO:0000256" key="4">
    <source>
        <dbReference type="ARBA" id="ARBA00022692"/>
    </source>
</evidence>
<dbReference type="InterPro" id="IPR003691">
    <property type="entry name" value="FluC"/>
</dbReference>
<dbReference type="EMBL" id="CP123872">
    <property type="protein sequence ID" value="WND01574.1"/>
    <property type="molecule type" value="Genomic_DNA"/>
</dbReference>
<comment type="catalytic activity">
    <reaction evidence="11">
        <text>fluoride(in) = fluoride(out)</text>
        <dbReference type="Rhea" id="RHEA:76159"/>
        <dbReference type="ChEBI" id="CHEBI:17051"/>
    </reaction>
    <physiologicalReaction direction="left-to-right" evidence="11">
        <dbReference type="Rhea" id="RHEA:76160"/>
    </physiologicalReaction>
</comment>
<keyword evidence="12" id="KW-0479">Metal-binding</keyword>
<dbReference type="Pfam" id="PF02537">
    <property type="entry name" value="CRCB"/>
    <property type="match status" value="1"/>
</dbReference>
<evidence type="ECO:0000256" key="10">
    <source>
        <dbReference type="ARBA" id="ARBA00035120"/>
    </source>
</evidence>
<dbReference type="GO" id="GO:0046872">
    <property type="term" value="F:metal ion binding"/>
    <property type="evidence" value="ECO:0007669"/>
    <property type="project" value="UniProtKB-KW"/>
</dbReference>
<keyword evidence="2 12" id="KW-1003">Cell membrane</keyword>
<evidence type="ECO:0000256" key="1">
    <source>
        <dbReference type="ARBA" id="ARBA00004651"/>
    </source>
</evidence>
<comment type="subcellular location">
    <subcellularLocation>
        <location evidence="1 12">Cell membrane</location>
        <topology evidence="1 12">Multi-pass membrane protein</topology>
    </subcellularLocation>
</comment>
<evidence type="ECO:0000256" key="11">
    <source>
        <dbReference type="ARBA" id="ARBA00035585"/>
    </source>
</evidence>
<dbReference type="KEGG" id="tmk:QGN29_08375"/>
<comment type="similarity">
    <text evidence="10 12">Belongs to the fluoride channel Fluc/FEX (TC 1.A.43) family.</text>
</comment>
<dbReference type="NCBIfam" id="TIGR00494">
    <property type="entry name" value="crcB"/>
    <property type="match status" value="1"/>
</dbReference>
<reference evidence="13" key="1">
    <citation type="submission" date="2023-04" db="EMBL/GenBank/DDBJ databases">
        <title>Complete genome sequence of Temperatibacter marinus.</title>
        <authorList>
            <person name="Rong J.-C."/>
            <person name="Yi M.-L."/>
            <person name="Zhao Q."/>
        </authorList>
    </citation>
    <scope>NUCLEOTIDE SEQUENCE</scope>
    <source>
        <strain evidence="13">NBRC 110045</strain>
    </source>
</reference>
<comment type="activity regulation">
    <text evidence="12">Na(+) is not transported, but it plays an essential structural role and its presence is essential for fluoride channel function.</text>
</comment>
<keyword evidence="7 12" id="KW-0406">Ion transport</keyword>
<keyword evidence="12" id="KW-0813">Transport</keyword>
<evidence type="ECO:0000313" key="14">
    <source>
        <dbReference type="Proteomes" id="UP001268683"/>
    </source>
</evidence>
<evidence type="ECO:0000256" key="6">
    <source>
        <dbReference type="ARBA" id="ARBA00023053"/>
    </source>
</evidence>
<evidence type="ECO:0000256" key="2">
    <source>
        <dbReference type="ARBA" id="ARBA00022475"/>
    </source>
</evidence>
<feature type="binding site" evidence="12">
    <location>
        <position position="78"/>
    </location>
    <ligand>
        <name>Na(+)</name>
        <dbReference type="ChEBI" id="CHEBI:29101"/>
        <note>structural</note>
    </ligand>
</feature>
<keyword evidence="9 12" id="KW-0407">Ion channel</keyword>
<sequence length="124" mass="13190">MKLILAIGLGGALGAVSRHYFAAAVMRLFGGQFPFGIMITNILGSFLMGVLISVLAGKFSLSSEWRHFITVGFLGAFTTFSTFSMEAVMLLERGALWTAALYIVGSVVLAIIGLILGMQIGKIL</sequence>
<evidence type="ECO:0000313" key="13">
    <source>
        <dbReference type="EMBL" id="WND01574.1"/>
    </source>
</evidence>
<keyword evidence="14" id="KW-1185">Reference proteome</keyword>
<dbReference type="PANTHER" id="PTHR28259">
    <property type="entry name" value="FLUORIDE EXPORT PROTEIN 1-RELATED"/>
    <property type="match status" value="1"/>
</dbReference>
<feature type="transmembrane region" description="Helical" evidence="12">
    <location>
        <begin position="95"/>
        <end position="116"/>
    </location>
</feature>
<protein>
    <recommendedName>
        <fullName evidence="12">Fluoride-specific ion channel FluC</fullName>
    </recommendedName>
</protein>
<dbReference type="HAMAP" id="MF_00454">
    <property type="entry name" value="FluC"/>
    <property type="match status" value="1"/>
</dbReference>
<dbReference type="NCBIfam" id="NF010791">
    <property type="entry name" value="PRK14195.1"/>
    <property type="match status" value="1"/>
</dbReference>
<dbReference type="GO" id="GO:0140114">
    <property type="term" value="P:cellular detoxification of fluoride"/>
    <property type="evidence" value="ECO:0007669"/>
    <property type="project" value="UniProtKB-UniRule"/>
</dbReference>
<evidence type="ECO:0000256" key="8">
    <source>
        <dbReference type="ARBA" id="ARBA00023136"/>
    </source>
</evidence>
<dbReference type="Proteomes" id="UP001268683">
    <property type="component" value="Chromosome"/>
</dbReference>
<dbReference type="RefSeq" id="WP_310797402.1">
    <property type="nucleotide sequence ID" value="NZ_CP123872.1"/>
</dbReference>
<keyword evidence="8 12" id="KW-0472">Membrane</keyword>